<reference evidence="9" key="1">
    <citation type="journal article" date="2021" name="Sci. Rep.">
        <title>Diploid genomic architecture of Nitzschia inconspicua, an elite biomass production diatom.</title>
        <authorList>
            <person name="Oliver A."/>
            <person name="Podell S."/>
            <person name="Pinowska A."/>
            <person name="Traller J.C."/>
            <person name="Smith S.R."/>
            <person name="McClure R."/>
            <person name="Beliaev A."/>
            <person name="Bohutskyi P."/>
            <person name="Hill E.A."/>
            <person name="Rabines A."/>
            <person name="Zheng H."/>
            <person name="Allen L.Z."/>
            <person name="Kuo A."/>
            <person name="Grigoriev I.V."/>
            <person name="Allen A.E."/>
            <person name="Hazlebeck D."/>
            <person name="Allen E.E."/>
        </authorList>
    </citation>
    <scope>NUCLEOTIDE SEQUENCE</scope>
    <source>
        <strain evidence="9">Hildebrandi</strain>
    </source>
</reference>
<feature type="transmembrane region" description="Helical" evidence="7">
    <location>
        <begin position="299"/>
        <end position="324"/>
    </location>
</feature>
<keyword evidence="3" id="KW-0862">Zinc</keyword>
<protein>
    <submittedName>
        <fullName evidence="9">Cation efflux family protein</fullName>
    </submittedName>
</protein>
<dbReference type="AlphaFoldDB" id="A0A9K3LGD3"/>
<dbReference type="InterPro" id="IPR050681">
    <property type="entry name" value="CDF/SLC30A"/>
</dbReference>
<feature type="transmembrane region" description="Helical" evidence="7">
    <location>
        <begin position="73"/>
        <end position="93"/>
    </location>
</feature>
<feature type="transmembrane region" description="Helical" evidence="7">
    <location>
        <begin position="267"/>
        <end position="287"/>
    </location>
</feature>
<accession>A0A9K3LGD3</accession>
<comment type="subcellular location">
    <subcellularLocation>
        <location evidence="1">Membrane</location>
        <topology evidence="1">Multi-pass membrane protein</topology>
    </subcellularLocation>
</comment>
<feature type="domain" description="Cation efflux protein transmembrane" evidence="8">
    <location>
        <begin position="138"/>
        <end position="316"/>
    </location>
</feature>
<name>A0A9K3LGD3_9STRA</name>
<dbReference type="PANTHER" id="PTHR11562:SF17">
    <property type="entry name" value="RE54080P-RELATED"/>
    <property type="match status" value="1"/>
</dbReference>
<evidence type="ECO:0000313" key="9">
    <source>
        <dbReference type="EMBL" id="KAG7361592.1"/>
    </source>
</evidence>
<feature type="transmembrane region" description="Helical" evidence="7">
    <location>
        <begin position="170"/>
        <end position="189"/>
    </location>
</feature>
<evidence type="ECO:0000256" key="1">
    <source>
        <dbReference type="ARBA" id="ARBA00004141"/>
    </source>
</evidence>
<dbReference type="EMBL" id="JAGRRH010000013">
    <property type="protein sequence ID" value="KAG7361592.1"/>
    <property type="molecule type" value="Genomic_DNA"/>
</dbReference>
<evidence type="ECO:0000313" key="10">
    <source>
        <dbReference type="Proteomes" id="UP000693970"/>
    </source>
</evidence>
<evidence type="ECO:0000256" key="3">
    <source>
        <dbReference type="ARBA" id="ARBA00022906"/>
    </source>
</evidence>
<dbReference type="OrthoDB" id="47927at2759"/>
<evidence type="ECO:0000256" key="2">
    <source>
        <dbReference type="ARBA" id="ARBA00022692"/>
    </source>
</evidence>
<proteinExistence type="predicted"/>
<keyword evidence="5 7" id="KW-0472">Membrane</keyword>
<feature type="region of interest" description="Disordered" evidence="6">
    <location>
        <begin position="214"/>
        <end position="235"/>
    </location>
</feature>
<evidence type="ECO:0000256" key="7">
    <source>
        <dbReference type="SAM" id="Phobius"/>
    </source>
</evidence>
<reference evidence="9" key="2">
    <citation type="submission" date="2021-04" db="EMBL/GenBank/DDBJ databases">
        <authorList>
            <person name="Podell S."/>
        </authorList>
    </citation>
    <scope>NUCLEOTIDE SEQUENCE</scope>
    <source>
        <strain evidence="9">Hildebrandi</strain>
    </source>
</reference>
<feature type="transmembrane region" description="Helical" evidence="7">
    <location>
        <begin position="133"/>
        <end position="158"/>
    </location>
</feature>
<dbReference type="Pfam" id="PF01545">
    <property type="entry name" value="Cation_efflux"/>
    <property type="match status" value="1"/>
</dbReference>
<feature type="region of interest" description="Disordered" evidence="6">
    <location>
        <begin position="1"/>
        <end position="37"/>
    </location>
</feature>
<keyword evidence="10" id="KW-1185">Reference proteome</keyword>
<keyword evidence="2 7" id="KW-0812">Transmembrane</keyword>
<dbReference type="PANTHER" id="PTHR11562">
    <property type="entry name" value="CATION EFFLUX PROTEIN/ ZINC TRANSPORTER"/>
    <property type="match status" value="1"/>
</dbReference>
<comment type="caution">
    <text evidence="9">The sequence shown here is derived from an EMBL/GenBank/DDBJ whole genome shotgun (WGS) entry which is preliminary data.</text>
</comment>
<keyword evidence="4 7" id="KW-1133">Transmembrane helix</keyword>
<dbReference type="Proteomes" id="UP000693970">
    <property type="component" value="Unassembled WGS sequence"/>
</dbReference>
<feature type="transmembrane region" description="Helical" evidence="7">
    <location>
        <begin position="46"/>
        <end position="67"/>
    </location>
</feature>
<dbReference type="InterPro" id="IPR058533">
    <property type="entry name" value="Cation_efflux_TM"/>
</dbReference>
<evidence type="ECO:0000256" key="4">
    <source>
        <dbReference type="ARBA" id="ARBA00022989"/>
    </source>
</evidence>
<keyword evidence="3" id="KW-0813">Transport</keyword>
<evidence type="ECO:0000256" key="5">
    <source>
        <dbReference type="ARBA" id="ARBA00023136"/>
    </source>
</evidence>
<dbReference type="GO" id="GO:0005385">
    <property type="term" value="F:zinc ion transmembrane transporter activity"/>
    <property type="evidence" value="ECO:0007669"/>
    <property type="project" value="TreeGrafter"/>
</dbReference>
<dbReference type="GO" id="GO:0005886">
    <property type="term" value="C:plasma membrane"/>
    <property type="evidence" value="ECO:0007669"/>
    <property type="project" value="TreeGrafter"/>
</dbReference>
<evidence type="ECO:0000256" key="6">
    <source>
        <dbReference type="SAM" id="MobiDB-lite"/>
    </source>
</evidence>
<keyword evidence="3" id="KW-0864">Zinc transport</keyword>
<keyword evidence="3" id="KW-0406">Ion transport</keyword>
<gene>
    <name evidence="9" type="ORF">IV203_036693</name>
</gene>
<sequence>MKKAEESVAPNGPSTKEECKNPNPPTMGLLNPLQNARSRQSKSESALNFAFLSFLGFTIIQFVFAVAARSDAMLADCAAMTVDAITYLFNFGAERMKHRLQHEASDRVESVESDLNCRKNDANRELQRLLLELIPPSISATTLMVVTILTMIQSIHIILSDAPKEIPPDITIMLVFSALNLVLDGFNVLEFARVDHIVLSVTNVHHEHSRHYHHHCHLNGHGPSDSGPPTEASGLLDSRDVESYDDVSVCSAESDLNLNMCSAWTHIAADTLRSIAVLVAASFSALFPQLLSPVDADSLGAILVSIIILMSLFPLFQGIYNTAWEIQRLVVRKRIL</sequence>
<evidence type="ECO:0000259" key="8">
    <source>
        <dbReference type="Pfam" id="PF01545"/>
    </source>
</evidence>
<organism evidence="9 10">
    <name type="scientific">Nitzschia inconspicua</name>
    <dbReference type="NCBI Taxonomy" id="303405"/>
    <lineage>
        <taxon>Eukaryota</taxon>
        <taxon>Sar</taxon>
        <taxon>Stramenopiles</taxon>
        <taxon>Ochrophyta</taxon>
        <taxon>Bacillariophyta</taxon>
        <taxon>Bacillariophyceae</taxon>
        <taxon>Bacillariophycidae</taxon>
        <taxon>Bacillariales</taxon>
        <taxon>Bacillariaceae</taxon>
        <taxon>Nitzschia</taxon>
    </lineage>
</organism>